<gene>
    <name evidence="1" type="ORF">M409DRAFT_28022</name>
</gene>
<dbReference type="EMBL" id="ML993618">
    <property type="protein sequence ID" value="KAF2161628.1"/>
    <property type="molecule type" value="Genomic_DNA"/>
</dbReference>
<keyword evidence="2" id="KW-1185">Reference proteome</keyword>
<organism evidence="1 2">
    <name type="scientific">Zasmidium cellare ATCC 36951</name>
    <dbReference type="NCBI Taxonomy" id="1080233"/>
    <lineage>
        <taxon>Eukaryota</taxon>
        <taxon>Fungi</taxon>
        <taxon>Dikarya</taxon>
        <taxon>Ascomycota</taxon>
        <taxon>Pezizomycotina</taxon>
        <taxon>Dothideomycetes</taxon>
        <taxon>Dothideomycetidae</taxon>
        <taxon>Mycosphaerellales</taxon>
        <taxon>Mycosphaerellaceae</taxon>
        <taxon>Zasmidium</taxon>
    </lineage>
</organism>
<dbReference type="AlphaFoldDB" id="A0A6A6C5U1"/>
<sequence length="134" mass="14544">MPKAKELADRLRTILYTQLKVVGVTGSTTQDNQLFWHIASAGLTSCFMAALTVKGLLEAMPVEVEFKWISAGMPYVGTDMDRQPGSPSLNDPGTTATVARAVTPSLRYRDPEVNSSSGWIWVTKAKGILLRTTG</sequence>
<accession>A0A6A6C5U1</accession>
<protein>
    <submittedName>
        <fullName evidence="1">Uncharacterized protein</fullName>
    </submittedName>
</protein>
<evidence type="ECO:0000313" key="1">
    <source>
        <dbReference type="EMBL" id="KAF2161628.1"/>
    </source>
</evidence>
<dbReference type="GeneID" id="54562112"/>
<dbReference type="Proteomes" id="UP000799537">
    <property type="component" value="Unassembled WGS sequence"/>
</dbReference>
<proteinExistence type="predicted"/>
<evidence type="ECO:0000313" key="2">
    <source>
        <dbReference type="Proteomes" id="UP000799537"/>
    </source>
</evidence>
<dbReference type="RefSeq" id="XP_033662517.1">
    <property type="nucleotide sequence ID" value="XM_033808840.1"/>
</dbReference>
<reference evidence="1" key="1">
    <citation type="journal article" date="2020" name="Stud. Mycol.">
        <title>101 Dothideomycetes genomes: a test case for predicting lifestyles and emergence of pathogens.</title>
        <authorList>
            <person name="Haridas S."/>
            <person name="Albert R."/>
            <person name="Binder M."/>
            <person name="Bloem J."/>
            <person name="Labutti K."/>
            <person name="Salamov A."/>
            <person name="Andreopoulos B."/>
            <person name="Baker S."/>
            <person name="Barry K."/>
            <person name="Bills G."/>
            <person name="Bluhm B."/>
            <person name="Cannon C."/>
            <person name="Castanera R."/>
            <person name="Culley D."/>
            <person name="Daum C."/>
            <person name="Ezra D."/>
            <person name="Gonzalez J."/>
            <person name="Henrissat B."/>
            <person name="Kuo A."/>
            <person name="Liang C."/>
            <person name="Lipzen A."/>
            <person name="Lutzoni F."/>
            <person name="Magnuson J."/>
            <person name="Mondo S."/>
            <person name="Nolan M."/>
            <person name="Ohm R."/>
            <person name="Pangilinan J."/>
            <person name="Park H.-J."/>
            <person name="Ramirez L."/>
            <person name="Alfaro M."/>
            <person name="Sun H."/>
            <person name="Tritt A."/>
            <person name="Yoshinaga Y."/>
            <person name="Zwiers L.-H."/>
            <person name="Turgeon B."/>
            <person name="Goodwin S."/>
            <person name="Spatafora J."/>
            <person name="Crous P."/>
            <person name="Grigoriev I."/>
        </authorList>
    </citation>
    <scope>NUCLEOTIDE SEQUENCE</scope>
    <source>
        <strain evidence="1">ATCC 36951</strain>
    </source>
</reference>
<name>A0A6A6C5U1_ZASCE</name>